<evidence type="ECO:0000256" key="17">
    <source>
        <dbReference type="ARBA" id="ARBA00032888"/>
    </source>
</evidence>
<evidence type="ECO:0000256" key="16">
    <source>
        <dbReference type="ARBA" id="ARBA00023264"/>
    </source>
</evidence>
<dbReference type="EMBL" id="UGUA01000002">
    <property type="protein sequence ID" value="SUC37108.1"/>
    <property type="molecule type" value="Genomic_DNA"/>
</dbReference>
<keyword evidence="8" id="KW-1003">Cell membrane</keyword>
<name>A0A379G7X3_9GAMM</name>
<dbReference type="PIRSF" id="PIRSF001273">
    <property type="entry name" value="CDH"/>
    <property type="match status" value="1"/>
</dbReference>
<evidence type="ECO:0000256" key="3">
    <source>
        <dbReference type="ARBA" id="ARBA00004927"/>
    </source>
</evidence>
<evidence type="ECO:0000256" key="13">
    <source>
        <dbReference type="ARBA" id="ARBA00023098"/>
    </source>
</evidence>
<evidence type="ECO:0000256" key="18">
    <source>
        <dbReference type="ARBA" id="ARBA00032892"/>
    </source>
</evidence>
<proteinExistence type="inferred from homology"/>
<comment type="pathway">
    <text evidence="3">Phospholipid metabolism; CDP-diacylglycerol degradation; phosphatidate from CDP-diacylglycerol: step 1/1.</text>
</comment>
<dbReference type="OrthoDB" id="481399at2"/>
<dbReference type="UniPathway" id="UPA00609">
    <property type="reaction ID" value="UER00664"/>
</dbReference>
<keyword evidence="11 20" id="KW-0378">Hydrolase</keyword>
<dbReference type="Gene3D" id="3.30.428.30">
    <property type="entry name" value="HIT family - CDH-like"/>
    <property type="match status" value="1"/>
</dbReference>
<evidence type="ECO:0000313" key="21">
    <source>
        <dbReference type="Proteomes" id="UP000255129"/>
    </source>
</evidence>
<dbReference type="AlphaFoldDB" id="A0A379G7X3"/>
<comment type="pathway">
    <text evidence="4">Lipid metabolism.</text>
</comment>
<comment type="subcellular location">
    <subcellularLocation>
        <location evidence="2">Cell membrane</location>
        <topology evidence="2">Single-pass membrane protein</topology>
    </subcellularLocation>
</comment>
<evidence type="ECO:0000256" key="15">
    <source>
        <dbReference type="ARBA" id="ARBA00023209"/>
    </source>
</evidence>
<dbReference type="Pfam" id="PF02611">
    <property type="entry name" value="CDH"/>
    <property type="match status" value="1"/>
</dbReference>
<keyword evidence="15" id="KW-0594">Phospholipid biosynthesis</keyword>
<evidence type="ECO:0000256" key="1">
    <source>
        <dbReference type="ARBA" id="ARBA00001007"/>
    </source>
</evidence>
<dbReference type="EC" id="3.6.1.26" evidence="6"/>
<evidence type="ECO:0000256" key="7">
    <source>
        <dbReference type="ARBA" id="ARBA00019608"/>
    </source>
</evidence>
<keyword evidence="9" id="KW-0444">Lipid biosynthesis</keyword>
<evidence type="ECO:0000256" key="4">
    <source>
        <dbReference type="ARBA" id="ARBA00005189"/>
    </source>
</evidence>
<feature type="transmembrane region" description="Helical" evidence="19">
    <location>
        <begin position="12"/>
        <end position="33"/>
    </location>
</feature>
<dbReference type="InterPro" id="IPR003763">
    <property type="entry name" value="CDP-diacylglyc_Pase"/>
</dbReference>
<evidence type="ECO:0000256" key="2">
    <source>
        <dbReference type="ARBA" id="ARBA00004162"/>
    </source>
</evidence>
<dbReference type="GO" id="GO:0008715">
    <property type="term" value="F:CDP-diacylglycerol diphosphatase activity"/>
    <property type="evidence" value="ECO:0007669"/>
    <property type="project" value="UniProtKB-EC"/>
</dbReference>
<keyword evidence="12 19" id="KW-1133">Transmembrane helix</keyword>
<evidence type="ECO:0000256" key="9">
    <source>
        <dbReference type="ARBA" id="ARBA00022516"/>
    </source>
</evidence>
<sequence>MENNKKTCKNKIVKLILVGLLLIILGAIGYISWIKYHSDTLWNIVSQQCVPLKGTEQQNPSCTKVDLENRYVLFKDKQGPVHNLVIPTDKVSGIESPLLLTETSPDYFALAWNERESVSPTGQSPISDDKLALAINSQYGRSQDQLHIHISCLKPQVIQQLNQHTNAITSEWSAFPTPLEGHEYWVKKLGTSNLQQENPFKQLNLYVKEHDDEMGNYGLAVAKLQDGSMVLLANRINIWQFNLGSAGELLDYQCQANH</sequence>
<keyword evidence="16" id="KW-1208">Phospholipid metabolism</keyword>
<evidence type="ECO:0000256" key="14">
    <source>
        <dbReference type="ARBA" id="ARBA00023136"/>
    </source>
</evidence>
<evidence type="ECO:0000256" key="11">
    <source>
        <dbReference type="ARBA" id="ARBA00022801"/>
    </source>
</evidence>
<evidence type="ECO:0000256" key="19">
    <source>
        <dbReference type="SAM" id="Phobius"/>
    </source>
</evidence>
<protein>
    <recommendedName>
        <fullName evidence="7">CDP-diacylglycerol pyrophosphatase</fullName>
        <ecNumber evidence="6">3.6.1.26</ecNumber>
    </recommendedName>
    <alternativeName>
        <fullName evidence="17">CDP-diacylglycerol phosphatidylhydrolase</fullName>
    </alternativeName>
    <alternativeName>
        <fullName evidence="18">CDP-diglyceride hydrolase</fullName>
    </alternativeName>
</protein>
<dbReference type="RefSeq" id="WP_115164769.1">
    <property type="nucleotide sequence ID" value="NZ_AP018946.1"/>
</dbReference>
<gene>
    <name evidence="20" type="primary">cdh</name>
    <name evidence="20" type="ORF">NCTC12026_03559</name>
</gene>
<dbReference type="GO" id="GO:0046342">
    <property type="term" value="P:CDP-diacylglycerol catabolic process"/>
    <property type="evidence" value="ECO:0007669"/>
    <property type="project" value="UniProtKB-UniPathway"/>
</dbReference>
<dbReference type="NCBIfam" id="NF003986">
    <property type="entry name" value="PRK05471.1-5"/>
    <property type="match status" value="1"/>
</dbReference>
<organism evidence="20 21">
    <name type="scientific">Providencia rustigianii</name>
    <dbReference type="NCBI Taxonomy" id="158850"/>
    <lineage>
        <taxon>Bacteria</taxon>
        <taxon>Pseudomonadati</taxon>
        <taxon>Pseudomonadota</taxon>
        <taxon>Gammaproteobacteria</taxon>
        <taxon>Enterobacterales</taxon>
        <taxon>Morganellaceae</taxon>
        <taxon>Providencia</taxon>
    </lineage>
</organism>
<dbReference type="GO" id="GO:0005886">
    <property type="term" value="C:plasma membrane"/>
    <property type="evidence" value="ECO:0007669"/>
    <property type="project" value="UniProtKB-SubCell"/>
</dbReference>
<dbReference type="GO" id="GO:0008654">
    <property type="term" value="P:phospholipid biosynthetic process"/>
    <property type="evidence" value="ECO:0007669"/>
    <property type="project" value="UniProtKB-KW"/>
</dbReference>
<reference evidence="20 21" key="1">
    <citation type="submission" date="2018-06" db="EMBL/GenBank/DDBJ databases">
        <authorList>
            <consortium name="Pathogen Informatics"/>
            <person name="Doyle S."/>
        </authorList>
    </citation>
    <scope>NUCLEOTIDE SEQUENCE [LARGE SCALE GENOMIC DNA]</scope>
    <source>
        <strain evidence="20 21">NCTC12026</strain>
    </source>
</reference>
<evidence type="ECO:0000256" key="5">
    <source>
        <dbReference type="ARBA" id="ARBA00006435"/>
    </source>
</evidence>
<evidence type="ECO:0000256" key="6">
    <source>
        <dbReference type="ARBA" id="ARBA00012375"/>
    </source>
</evidence>
<evidence type="ECO:0000313" key="20">
    <source>
        <dbReference type="EMBL" id="SUC37108.1"/>
    </source>
</evidence>
<comment type="catalytic activity">
    <reaction evidence="1">
        <text>a CDP-1,2-diacyl-sn-glycerol + H2O = a 1,2-diacyl-sn-glycero-3-phosphate + CMP + 2 H(+)</text>
        <dbReference type="Rhea" id="RHEA:15221"/>
        <dbReference type="ChEBI" id="CHEBI:15377"/>
        <dbReference type="ChEBI" id="CHEBI:15378"/>
        <dbReference type="ChEBI" id="CHEBI:58332"/>
        <dbReference type="ChEBI" id="CHEBI:58608"/>
        <dbReference type="ChEBI" id="CHEBI:60377"/>
        <dbReference type="EC" id="3.6.1.26"/>
    </reaction>
</comment>
<evidence type="ECO:0000256" key="12">
    <source>
        <dbReference type="ARBA" id="ARBA00022989"/>
    </source>
</evidence>
<evidence type="ECO:0000256" key="10">
    <source>
        <dbReference type="ARBA" id="ARBA00022692"/>
    </source>
</evidence>
<dbReference type="Proteomes" id="UP000255129">
    <property type="component" value="Unassembled WGS sequence"/>
</dbReference>
<accession>A0A379G7X3</accession>
<keyword evidence="10 19" id="KW-0812">Transmembrane</keyword>
<comment type="similarity">
    <text evidence="5">Belongs to the Cdh family.</text>
</comment>
<evidence type="ECO:0000256" key="8">
    <source>
        <dbReference type="ARBA" id="ARBA00022475"/>
    </source>
</evidence>
<keyword evidence="14 19" id="KW-0472">Membrane</keyword>
<keyword evidence="13" id="KW-0443">Lipid metabolism</keyword>
<dbReference type="SUPFAM" id="SSF54197">
    <property type="entry name" value="HIT-like"/>
    <property type="match status" value="1"/>
</dbReference>
<dbReference type="InterPro" id="IPR036265">
    <property type="entry name" value="HIT-like_sf"/>
</dbReference>